<accession>A0A8X6NHF2</accession>
<protein>
    <submittedName>
        <fullName evidence="2">Uncharacterized protein</fullName>
    </submittedName>
</protein>
<dbReference type="Proteomes" id="UP000887013">
    <property type="component" value="Unassembled WGS sequence"/>
</dbReference>
<gene>
    <name evidence="2" type="ORF">NPIL_630211</name>
</gene>
<organism evidence="2 3">
    <name type="scientific">Nephila pilipes</name>
    <name type="common">Giant wood spider</name>
    <name type="synonym">Nephila maculata</name>
    <dbReference type="NCBI Taxonomy" id="299642"/>
    <lineage>
        <taxon>Eukaryota</taxon>
        <taxon>Metazoa</taxon>
        <taxon>Ecdysozoa</taxon>
        <taxon>Arthropoda</taxon>
        <taxon>Chelicerata</taxon>
        <taxon>Arachnida</taxon>
        <taxon>Araneae</taxon>
        <taxon>Araneomorphae</taxon>
        <taxon>Entelegynae</taxon>
        <taxon>Araneoidea</taxon>
        <taxon>Nephilidae</taxon>
        <taxon>Nephila</taxon>
    </lineage>
</organism>
<reference evidence="2" key="1">
    <citation type="submission" date="2020-08" db="EMBL/GenBank/DDBJ databases">
        <title>Multicomponent nature underlies the extraordinary mechanical properties of spider dragline silk.</title>
        <authorList>
            <person name="Kono N."/>
            <person name="Nakamura H."/>
            <person name="Mori M."/>
            <person name="Yoshida Y."/>
            <person name="Ohtoshi R."/>
            <person name="Malay A.D."/>
            <person name="Moran D.A.P."/>
            <person name="Tomita M."/>
            <person name="Numata K."/>
            <person name="Arakawa K."/>
        </authorList>
    </citation>
    <scope>NUCLEOTIDE SEQUENCE</scope>
</reference>
<evidence type="ECO:0000256" key="1">
    <source>
        <dbReference type="SAM" id="MobiDB-lite"/>
    </source>
</evidence>
<evidence type="ECO:0000313" key="2">
    <source>
        <dbReference type="EMBL" id="GFT14441.1"/>
    </source>
</evidence>
<keyword evidence="3" id="KW-1185">Reference proteome</keyword>
<feature type="region of interest" description="Disordered" evidence="1">
    <location>
        <begin position="61"/>
        <end position="110"/>
    </location>
</feature>
<name>A0A8X6NHF2_NEPPI</name>
<sequence length="110" mass="12585">MVCCENSRTIPSPVLKYLLSLRQNNASLVNTILTPIFSPQKLFRNNLLLLTFLILKQHSFSFQSQEDSREGEKKSETDSTEPENKSQSKPSQNSNFRPFPGAFHSSVKYF</sequence>
<proteinExistence type="predicted"/>
<evidence type="ECO:0000313" key="3">
    <source>
        <dbReference type="Proteomes" id="UP000887013"/>
    </source>
</evidence>
<comment type="caution">
    <text evidence="2">The sequence shown here is derived from an EMBL/GenBank/DDBJ whole genome shotgun (WGS) entry which is preliminary data.</text>
</comment>
<feature type="compositionally biased region" description="Basic and acidic residues" evidence="1">
    <location>
        <begin position="66"/>
        <end position="86"/>
    </location>
</feature>
<dbReference type="EMBL" id="BMAW01009546">
    <property type="protein sequence ID" value="GFT14441.1"/>
    <property type="molecule type" value="Genomic_DNA"/>
</dbReference>
<dbReference type="AlphaFoldDB" id="A0A8X6NHF2"/>